<feature type="chain" id="PRO_5015129363" description="Glycosyl transferase CAP10 domain-containing protein" evidence="2">
    <location>
        <begin position="27"/>
        <end position="459"/>
    </location>
</feature>
<feature type="compositionally biased region" description="Low complexity" evidence="1">
    <location>
        <begin position="31"/>
        <end position="46"/>
    </location>
</feature>
<accession>A0A2P7ZY93</accession>
<evidence type="ECO:0000313" key="4">
    <source>
        <dbReference type="EMBL" id="PSK53165.1"/>
    </source>
</evidence>
<dbReference type="PANTHER" id="PTHR12203:SF107">
    <property type="entry name" value="GLYCOSYL TRANSFERASE CAP10 DOMAIN-CONTAINING PROTEIN"/>
    <property type="match status" value="1"/>
</dbReference>
<dbReference type="AlphaFoldDB" id="A0A2P7ZY93"/>
<evidence type="ECO:0000256" key="2">
    <source>
        <dbReference type="SAM" id="SignalP"/>
    </source>
</evidence>
<organism evidence="4 5">
    <name type="scientific">Elsinoe australis</name>
    <dbReference type="NCBI Taxonomy" id="40998"/>
    <lineage>
        <taxon>Eukaryota</taxon>
        <taxon>Fungi</taxon>
        <taxon>Dikarya</taxon>
        <taxon>Ascomycota</taxon>
        <taxon>Pezizomycotina</taxon>
        <taxon>Dothideomycetes</taxon>
        <taxon>Dothideomycetidae</taxon>
        <taxon>Myriangiales</taxon>
        <taxon>Elsinoaceae</taxon>
        <taxon>Elsinoe</taxon>
    </lineage>
</organism>
<dbReference type="Proteomes" id="UP000243723">
    <property type="component" value="Unassembled WGS sequence"/>
</dbReference>
<gene>
    <name evidence="4" type="ORF">B9Z65_3365</name>
</gene>
<name>A0A2P7ZY93_9PEZI</name>
<dbReference type="EMBL" id="NHZQ01000102">
    <property type="protein sequence ID" value="PSK53165.1"/>
    <property type="molecule type" value="Genomic_DNA"/>
</dbReference>
<dbReference type="PANTHER" id="PTHR12203">
    <property type="entry name" value="KDEL LYS-ASP-GLU-LEU CONTAINING - RELATED"/>
    <property type="match status" value="1"/>
</dbReference>
<feature type="region of interest" description="Disordered" evidence="1">
    <location>
        <begin position="31"/>
        <end position="53"/>
    </location>
</feature>
<dbReference type="InterPro" id="IPR051091">
    <property type="entry name" value="O-Glucosyltr/Glycosyltrsf_90"/>
</dbReference>
<keyword evidence="2" id="KW-0732">Signal</keyword>
<feature type="signal peptide" evidence="2">
    <location>
        <begin position="1"/>
        <end position="26"/>
    </location>
</feature>
<evidence type="ECO:0000313" key="5">
    <source>
        <dbReference type="Proteomes" id="UP000243723"/>
    </source>
</evidence>
<dbReference type="OrthoDB" id="202415at2759"/>
<dbReference type="SMART" id="SM00672">
    <property type="entry name" value="CAP10"/>
    <property type="match status" value="1"/>
</dbReference>
<evidence type="ECO:0000259" key="3">
    <source>
        <dbReference type="SMART" id="SM00672"/>
    </source>
</evidence>
<sequence length="459" mass="52852">MRRVLTTTALLFFLALTTFYLHRSLSTSLPISTSSSSTSPQELTTSHPLPAPNTTLPWTYTPSQHAHRLTLSQSQCHSSFPHLFTEIHRATSHHRTTPIPLSALDPTWRGDGIIRALLHNQQLYILDARGVTDRNHRPRQLATLHALHRAVVSSPEDLPDIEFTITDHDSPDLGVREGEKGHTTWAYSRLPEQEELWLMPDFGFWGWPDVNLRSYGEVRRRIGETGSGAGEEVAWGEKEDKLVWRGSVDVGARDVRAALLEQSRGMEWSSVFGMDWGNETDVKEKLIGMEDHCRYKFVAQTEGNTYSARLKYLLNCGSLVLAHEMRFVEHFTHLLRKEGPEQNFVQVRRDWKDLKGTMKWLLGEEGKERADEVARRSKEVFRDRYLSPAAEACYWRELIRGWSEVQDFTPEFWEEVAVEEDGVKEMIRKPRGVPFESYAIMEATDWSMPSKPRKICEYD</sequence>
<protein>
    <recommendedName>
        <fullName evidence="3">Glycosyl transferase CAP10 domain-containing protein</fullName>
    </recommendedName>
</protein>
<comment type="caution">
    <text evidence="4">The sequence shown here is derived from an EMBL/GenBank/DDBJ whole genome shotgun (WGS) entry which is preliminary data.</text>
</comment>
<reference evidence="4 5" key="1">
    <citation type="submission" date="2017-05" db="EMBL/GenBank/DDBJ databases">
        <title>Draft genome sequence of Elsinoe australis.</title>
        <authorList>
            <person name="Cheng Q."/>
        </authorList>
    </citation>
    <scope>NUCLEOTIDE SEQUENCE [LARGE SCALE GENOMIC DNA]</scope>
    <source>
        <strain evidence="4 5">NL1</strain>
    </source>
</reference>
<dbReference type="InterPro" id="IPR006598">
    <property type="entry name" value="CAP10"/>
</dbReference>
<proteinExistence type="predicted"/>
<keyword evidence="5" id="KW-1185">Reference proteome</keyword>
<dbReference type="Pfam" id="PF05686">
    <property type="entry name" value="Glyco_transf_90"/>
    <property type="match status" value="1"/>
</dbReference>
<evidence type="ECO:0000256" key="1">
    <source>
        <dbReference type="SAM" id="MobiDB-lite"/>
    </source>
</evidence>
<feature type="domain" description="Glycosyl transferase CAP10" evidence="3">
    <location>
        <begin position="157"/>
        <end position="409"/>
    </location>
</feature>